<evidence type="ECO:0000256" key="3">
    <source>
        <dbReference type="ARBA" id="ARBA00022692"/>
    </source>
</evidence>
<gene>
    <name evidence="8" type="ORF">WL29_32810</name>
</gene>
<dbReference type="RefSeq" id="WP_059654140.1">
    <property type="nucleotide sequence ID" value="NZ_LOXJ01000018.1"/>
</dbReference>
<feature type="transmembrane region" description="Helical" evidence="6">
    <location>
        <begin position="210"/>
        <end position="234"/>
    </location>
</feature>
<dbReference type="PANTHER" id="PTHR23502:SF132">
    <property type="entry name" value="POLYAMINE TRANSPORTER 2-RELATED"/>
    <property type="match status" value="1"/>
</dbReference>
<evidence type="ECO:0000313" key="8">
    <source>
        <dbReference type="EMBL" id="KWA78455.1"/>
    </source>
</evidence>
<evidence type="ECO:0000256" key="2">
    <source>
        <dbReference type="ARBA" id="ARBA00022448"/>
    </source>
</evidence>
<evidence type="ECO:0000256" key="6">
    <source>
        <dbReference type="SAM" id="Phobius"/>
    </source>
</evidence>
<dbReference type="Pfam" id="PF07690">
    <property type="entry name" value="MFS_1"/>
    <property type="match status" value="1"/>
</dbReference>
<evidence type="ECO:0000256" key="4">
    <source>
        <dbReference type="ARBA" id="ARBA00022989"/>
    </source>
</evidence>
<protein>
    <submittedName>
        <fullName evidence="8">MFS transporter</fullName>
    </submittedName>
</protein>
<keyword evidence="3 6" id="KW-0812">Transmembrane</keyword>
<evidence type="ECO:0000259" key="7">
    <source>
        <dbReference type="PROSITE" id="PS50850"/>
    </source>
</evidence>
<dbReference type="Gene3D" id="1.20.1720.10">
    <property type="entry name" value="Multidrug resistance protein D"/>
    <property type="match status" value="1"/>
</dbReference>
<feature type="domain" description="Major facilitator superfamily (MFS) profile" evidence="7">
    <location>
        <begin position="1"/>
        <end position="416"/>
    </location>
</feature>
<evidence type="ECO:0000313" key="9">
    <source>
        <dbReference type="Proteomes" id="UP000060630"/>
    </source>
</evidence>
<feature type="transmembrane region" description="Helical" evidence="6">
    <location>
        <begin position="74"/>
        <end position="97"/>
    </location>
</feature>
<accession>A0A103PYU8</accession>
<feature type="transmembrane region" description="Helical" evidence="6">
    <location>
        <begin position="278"/>
        <end position="300"/>
    </location>
</feature>
<feature type="transmembrane region" description="Helical" evidence="6">
    <location>
        <begin position="246"/>
        <end position="266"/>
    </location>
</feature>
<evidence type="ECO:0000256" key="5">
    <source>
        <dbReference type="ARBA" id="ARBA00023136"/>
    </source>
</evidence>
<feature type="transmembrane region" description="Helical" evidence="6">
    <location>
        <begin position="132"/>
        <end position="154"/>
    </location>
</feature>
<dbReference type="GO" id="GO:0022857">
    <property type="term" value="F:transmembrane transporter activity"/>
    <property type="evidence" value="ECO:0007669"/>
    <property type="project" value="InterPro"/>
</dbReference>
<dbReference type="PANTHER" id="PTHR23502">
    <property type="entry name" value="MAJOR FACILITATOR SUPERFAMILY"/>
    <property type="match status" value="1"/>
</dbReference>
<organism evidence="8 9">
    <name type="scientific">Burkholderia ubonensis</name>
    <dbReference type="NCBI Taxonomy" id="101571"/>
    <lineage>
        <taxon>Bacteria</taxon>
        <taxon>Pseudomonadati</taxon>
        <taxon>Pseudomonadota</taxon>
        <taxon>Betaproteobacteria</taxon>
        <taxon>Burkholderiales</taxon>
        <taxon>Burkholderiaceae</taxon>
        <taxon>Burkholderia</taxon>
        <taxon>Burkholderia cepacia complex</taxon>
    </lineage>
</organism>
<comment type="caution">
    <text evidence="8">The sequence shown here is derived from an EMBL/GenBank/DDBJ whole genome shotgun (WGS) entry which is preliminary data.</text>
</comment>
<feature type="transmembrane region" description="Helical" evidence="6">
    <location>
        <begin position="160"/>
        <end position="182"/>
    </location>
</feature>
<dbReference type="AlphaFoldDB" id="A0A103PYU8"/>
<reference evidence="8 9" key="1">
    <citation type="submission" date="2015-11" db="EMBL/GenBank/DDBJ databases">
        <title>Expanding the genomic diversity of Burkholderia species for the development of highly accurate diagnostics.</title>
        <authorList>
            <person name="Sahl J."/>
            <person name="Keim P."/>
            <person name="Wagner D."/>
        </authorList>
    </citation>
    <scope>NUCLEOTIDE SEQUENCE [LARGE SCALE GENOMIC DNA]</scope>
    <source>
        <strain evidence="8 9">MSMB2087WGS</strain>
    </source>
</reference>
<name>A0A103PYU8_9BURK</name>
<sequence>MPNTTRPARLNFALMLPLLLAAQPVATDSYLPALPEIAATLGSASVSLTVFALIFGIGQLPMGSLSDRFGRRPVLLTGLALYALAALAAALASSAAMLVAARAMQGFAMAAILVCARATVRDRYSAADGPYVMARGFMGMGMMAFLAPILGAYVTQQAGWRWVLAGMSLYAFGLLVMCWYGFEESFSRIASSRGSTRDVREIFGNATFRVWALLAASTYTGMFCFLLLSPAIYIRHLGLSPQRYGWIPASGTLVYVLSTYGCRLLLRRQSMLRTVRQGATLSLSGAVIQALGCALLPGSIWPLLVGHGVYCLGHGIHQPCGQAGAVSGLPHLAGRAVSWSGFIMMFFAFSVGQAAAVFTDPRYQLGAWPMVAPMLIVGVTLVAIAFVWLPEIIHATSVATTVPARAAAPARALKRR</sequence>
<evidence type="ECO:0000256" key="1">
    <source>
        <dbReference type="ARBA" id="ARBA00004141"/>
    </source>
</evidence>
<feature type="transmembrane region" description="Helical" evidence="6">
    <location>
        <begin position="103"/>
        <end position="120"/>
    </location>
</feature>
<dbReference type="InterPro" id="IPR036259">
    <property type="entry name" value="MFS_trans_sf"/>
</dbReference>
<proteinExistence type="predicted"/>
<feature type="transmembrane region" description="Helical" evidence="6">
    <location>
        <begin position="37"/>
        <end position="62"/>
    </location>
</feature>
<dbReference type="SUPFAM" id="SSF103473">
    <property type="entry name" value="MFS general substrate transporter"/>
    <property type="match status" value="1"/>
</dbReference>
<keyword evidence="2" id="KW-0813">Transport</keyword>
<comment type="subcellular location">
    <subcellularLocation>
        <location evidence="1">Membrane</location>
        <topology evidence="1">Multi-pass membrane protein</topology>
    </subcellularLocation>
</comment>
<keyword evidence="4 6" id="KW-1133">Transmembrane helix</keyword>
<keyword evidence="5 6" id="KW-0472">Membrane</keyword>
<feature type="transmembrane region" description="Helical" evidence="6">
    <location>
        <begin position="370"/>
        <end position="389"/>
    </location>
</feature>
<feature type="transmembrane region" description="Helical" evidence="6">
    <location>
        <begin position="336"/>
        <end position="358"/>
    </location>
</feature>
<dbReference type="Proteomes" id="UP000060630">
    <property type="component" value="Unassembled WGS sequence"/>
</dbReference>
<dbReference type="GO" id="GO:0005886">
    <property type="term" value="C:plasma membrane"/>
    <property type="evidence" value="ECO:0007669"/>
    <property type="project" value="TreeGrafter"/>
</dbReference>
<dbReference type="EMBL" id="LPHD01000143">
    <property type="protein sequence ID" value="KWA78455.1"/>
    <property type="molecule type" value="Genomic_DNA"/>
</dbReference>
<dbReference type="InterPro" id="IPR020846">
    <property type="entry name" value="MFS_dom"/>
</dbReference>
<dbReference type="PROSITE" id="PS50850">
    <property type="entry name" value="MFS"/>
    <property type="match status" value="1"/>
</dbReference>
<dbReference type="InterPro" id="IPR011701">
    <property type="entry name" value="MFS"/>
</dbReference>